<feature type="region of interest" description="Disordered" evidence="2">
    <location>
        <begin position="70"/>
        <end position="99"/>
    </location>
</feature>
<sequence>MKDLEELRKAKSEAIAREQLAQMKGKRDVERIKCRMEKLLESERKAKSQIQNSLTYTRLQLEEQIEERMHTDGYSELKEHPSSDLGDFNDSLPEDPSDFERRTAEVKRFLKIANEVNKNAIMELENLR</sequence>
<dbReference type="AlphaFoldDB" id="A0A7S2KJ34"/>
<feature type="compositionally biased region" description="Basic and acidic residues" evidence="2">
    <location>
        <begin position="70"/>
        <end position="82"/>
    </location>
</feature>
<proteinExistence type="predicted"/>
<evidence type="ECO:0000256" key="1">
    <source>
        <dbReference type="SAM" id="Coils"/>
    </source>
</evidence>
<gene>
    <name evidence="3" type="ORF">BIGN1055_LOCUS636</name>
</gene>
<reference evidence="3" key="1">
    <citation type="submission" date="2021-01" db="EMBL/GenBank/DDBJ databases">
        <authorList>
            <person name="Corre E."/>
            <person name="Pelletier E."/>
            <person name="Niang G."/>
            <person name="Scheremetjew M."/>
            <person name="Finn R."/>
            <person name="Kale V."/>
            <person name="Holt S."/>
            <person name="Cochrane G."/>
            <person name="Meng A."/>
            <person name="Brown T."/>
            <person name="Cohen L."/>
        </authorList>
    </citation>
    <scope>NUCLEOTIDE SEQUENCE</scope>
    <source>
        <strain evidence="3">CCMP1258.1</strain>
    </source>
</reference>
<evidence type="ECO:0000256" key="2">
    <source>
        <dbReference type="SAM" id="MobiDB-lite"/>
    </source>
</evidence>
<evidence type="ECO:0000313" key="3">
    <source>
        <dbReference type="EMBL" id="CAD9578451.1"/>
    </source>
</evidence>
<organism evidence="3">
    <name type="scientific">Bigelowiella natans</name>
    <name type="common">Pedinomonas minutissima</name>
    <name type="synonym">Chlorarachnion sp. (strain CCMP621)</name>
    <dbReference type="NCBI Taxonomy" id="227086"/>
    <lineage>
        <taxon>Eukaryota</taxon>
        <taxon>Sar</taxon>
        <taxon>Rhizaria</taxon>
        <taxon>Cercozoa</taxon>
        <taxon>Chlorarachniophyceae</taxon>
        <taxon>Bigelowiella</taxon>
    </lineage>
</organism>
<keyword evidence="1" id="KW-0175">Coiled coil</keyword>
<protein>
    <submittedName>
        <fullName evidence="3">Uncharacterized protein</fullName>
    </submittedName>
</protein>
<dbReference type="EMBL" id="HBHA01000988">
    <property type="protein sequence ID" value="CAD9578451.1"/>
    <property type="molecule type" value="Transcribed_RNA"/>
</dbReference>
<feature type="coiled-coil region" evidence="1">
    <location>
        <begin position="1"/>
        <end position="49"/>
    </location>
</feature>
<name>A0A7S2KJ34_BIGNA</name>
<accession>A0A7S2KJ34</accession>